<dbReference type="GO" id="GO:0006644">
    <property type="term" value="P:phospholipid metabolic process"/>
    <property type="evidence" value="ECO:0007669"/>
    <property type="project" value="InterPro"/>
</dbReference>
<evidence type="ECO:0000256" key="4">
    <source>
        <dbReference type="ARBA" id="ARBA00022525"/>
    </source>
</evidence>
<comment type="subcellular location">
    <subcellularLocation>
        <location evidence="2 10">Secreted</location>
    </subcellularLocation>
</comment>
<feature type="binding site" evidence="8">
    <location>
        <position position="89"/>
    </location>
    <ligand>
        <name>Ca(2+)</name>
        <dbReference type="ChEBI" id="CHEBI:29108"/>
    </ligand>
</feature>
<dbReference type="PROSITE" id="PS00119">
    <property type="entry name" value="PA2_ASP"/>
    <property type="match status" value="1"/>
</dbReference>
<evidence type="ECO:0000256" key="9">
    <source>
        <dbReference type="PIRSR" id="PIRSR601211-3"/>
    </source>
</evidence>
<keyword evidence="8" id="KW-0479">Metal-binding</keyword>
<dbReference type="PROSITE" id="PS00118">
    <property type="entry name" value="PA2_HIS"/>
    <property type="match status" value="1"/>
</dbReference>
<keyword evidence="10" id="KW-0378">Hydrolase</keyword>
<feature type="active site" evidence="7">
    <location>
        <position position="141"/>
    </location>
</feature>
<dbReference type="InterPro" id="IPR001211">
    <property type="entry name" value="PLA2"/>
</dbReference>
<feature type="chain" id="PRO_5043088184" description="Phospholipase A2" evidence="10">
    <location>
        <begin position="18"/>
        <end position="179"/>
    </location>
</feature>
<keyword evidence="10" id="KW-0732">Signal</keyword>
<comment type="similarity">
    <text evidence="3">Belongs to the phospholipase A2 family. Group III subfamily.</text>
</comment>
<keyword evidence="8 10" id="KW-0106">Calcium</keyword>
<comment type="cofactor">
    <cofactor evidence="8">
        <name>Ca(2+)</name>
        <dbReference type="ChEBI" id="CHEBI:29108"/>
    </cofactor>
    <text evidence="8">Binds 1 Ca(2+) ion per subunit.</text>
</comment>
<feature type="disulfide bond" evidence="9">
    <location>
        <begin position="69"/>
        <end position="85"/>
    </location>
</feature>
<protein>
    <recommendedName>
        <fullName evidence="10">Phospholipase A2</fullName>
        <ecNumber evidence="10">3.1.1.4</ecNumber>
    </recommendedName>
</protein>
<dbReference type="GO" id="GO:0005509">
    <property type="term" value="F:calcium ion binding"/>
    <property type="evidence" value="ECO:0007669"/>
    <property type="project" value="InterPro"/>
</dbReference>
<feature type="disulfide bond" evidence="9">
    <location>
        <begin position="91"/>
        <end position="140"/>
    </location>
</feature>
<dbReference type="GO" id="GO:0016042">
    <property type="term" value="P:lipid catabolic process"/>
    <property type="evidence" value="ECO:0007669"/>
    <property type="project" value="InterPro"/>
</dbReference>
<feature type="signal peptide" evidence="10">
    <location>
        <begin position="1"/>
        <end position="17"/>
    </location>
</feature>
<gene>
    <name evidence="12" type="ORF">JTE90_001817</name>
</gene>
<dbReference type="SMART" id="SM00085">
    <property type="entry name" value="PA2c"/>
    <property type="match status" value="1"/>
</dbReference>
<dbReference type="PANTHER" id="PTHR11716:SF107">
    <property type="entry name" value="PHOSPHOLIPASE A2"/>
    <property type="match status" value="1"/>
</dbReference>
<feature type="binding site" evidence="8">
    <location>
        <position position="70"/>
    </location>
    <ligand>
        <name>Ca(2+)</name>
        <dbReference type="ChEBI" id="CHEBI:29108"/>
    </ligand>
</feature>
<evidence type="ECO:0000259" key="11">
    <source>
        <dbReference type="SMART" id="SM00085"/>
    </source>
</evidence>
<dbReference type="InterPro" id="IPR033112">
    <property type="entry name" value="PLA2_Asp_AS"/>
</dbReference>
<dbReference type="Proteomes" id="UP000827092">
    <property type="component" value="Unassembled WGS sequence"/>
</dbReference>
<dbReference type="AlphaFoldDB" id="A0AAV6TV01"/>
<feature type="binding site" evidence="8">
    <location>
        <position position="68"/>
    </location>
    <ligand>
        <name>Ca(2+)</name>
        <dbReference type="ChEBI" id="CHEBI:29108"/>
    </ligand>
</feature>
<proteinExistence type="inferred from homology"/>
<evidence type="ECO:0000256" key="1">
    <source>
        <dbReference type="ARBA" id="ARBA00001604"/>
    </source>
</evidence>
<comment type="catalytic activity">
    <reaction evidence="1 10">
        <text>a 1,2-diacyl-sn-glycero-3-phosphocholine + H2O = a 1-acyl-sn-glycero-3-phosphocholine + a fatty acid + H(+)</text>
        <dbReference type="Rhea" id="RHEA:15801"/>
        <dbReference type="ChEBI" id="CHEBI:15377"/>
        <dbReference type="ChEBI" id="CHEBI:15378"/>
        <dbReference type="ChEBI" id="CHEBI:28868"/>
        <dbReference type="ChEBI" id="CHEBI:57643"/>
        <dbReference type="ChEBI" id="CHEBI:58168"/>
        <dbReference type="EC" id="3.1.1.4"/>
    </reaction>
</comment>
<dbReference type="Gene3D" id="1.20.90.10">
    <property type="entry name" value="Phospholipase A2 domain"/>
    <property type="match status" value="1"/>
</dbReference>
<accession>A0AAV6TV01</accession>
<evidence type="ECO:0000256" key="5">
    <source>
        <dbReference type="ARBA" id="ARBA00023145"/>
    </source>
</evidence>
<evidence type="ECO:0000256" key="10">
    <source>
        <dbReference type="RuleBase" id="RU361236"/>
    </source>
</evidence>
<dbReference type="GO" id="GO:0005576">
    <property type="term" value="C:extracellular region"/>
    <property type="evidence" value="ECO:0007669"/>
    <property type="project" value="UniProtKB-SubCell"/>
</dbReference>
<feature type="disulfide bond" evidence="9">
    <location>
        <begin position="119"/>
        <end position="138"/>
    </location>
</feature>
<dbReference type="PRINTS" id="PR00389">
    <property type="entry name" value="PHPHLIPASEA2"/>
</dbReference>
<feature type="active site" evidence="7">
    <location>
        <position position="88"/>
    </location>
</feature>
<dbReference type="EMBL" id="JAFNEN010001000">
    <property type="protein sequence ID" value="KAG8175446.1"/>
    <property type="molecule type" value="Genomic_DNA"/>
</dbReference>
<evidence type="ECO:0000256" key="2">
    <source>
        <dbReference type="ARBA" id="ARBA00004613"/>
    </source>
</evidence>
<keyword evidence="13" id="KW-1185">Reference proteome</keyword>
<evidence type="ECO:0000256" key="8">
    <source>
        <dbReference type="PIRSR" id="PIRSR601211-2"/>
    </source>
</evidence>
<feature type="disulfide bond" evidence="9">
    <location>
        <begin position="84"/>
        <end position="147"/>
    </location>
</feature>
<evidence type="ECO:0000256" key="7">
    <source>
        <dbReference type="PIRSR" id="PIRSR601211-1"/>
    </source>
</evidence>
<sequence>MLDKLCLWWIFMEIISALNTTEISLEGVGNESRSLRLPEETRSVFQLGHMIRCQTQCEPLAYRRYGCFCGFKGAGQPVDAIDKCCLDHDWCYARLRCPPFMLYALRYAWICKKPGSVQCTTGNYNVSPVVNQCALRLCECDRQFAKCIGRYSCPQRKAVCWSNPLIAISNILASLGGGS</sequence>
<evidence type="ECO:0000313" key="13">
    <source>
        <dbReference type="Proteomes" id="UP000827092"/>
    </source>
</evidence>
<feature type="disulfide bond" evidence="9">
    <location>
        <begin position="97"/>
        <end position="133"/>
    </location>
</feature>
<keyword evidence="6 9" id="KW-1015">Disulfide bond</keyword>
<keyword evidence="4 10" id="KW-0964">Secreted</keyword>
<evidence type="ECO:0000256" key="6">
    <source>
        <dbReference type="ARBA" id="ARBA00023157"/>
    </source>
</evidence>
<dbReference type="SUPFAM" id="SSF48619">
    <property type="entry name" value="Phospholipase A2, PLA2"/>
    <property type="match status" value="1"/>
</dbReference>
<dbReference type="PANTHER" id="PTHR11716">
    <property type="entry name" value="PHOSPHOLIPASE A2 FAMILY MEMBER"/>
    <property type="match status" value="1"/>
</dbReference>
<feature type="domain" description="Phospholipase A2-like central" evidence="11">
    <location>
        <begin position="43"/>
        <end position="169"/>
    </location>
</feature>
<dbReference type="InterPro" id="IPR036444">
    <property type="entry name" value="PLipase_A2_dom_sf"/>
</dbReference>
<keyword evidence="5" id="KW-0865">Zymogen</keyword>
<dbReference type="EC" id="3.1.1.4" evidence="10"/>
<dbReference type="GO" id="GO:0050482">
    <property type="term" value="P:arachidonate secretion"/>
    <property type="evidence" value="ECO:0007669"/>
    <property type="project" value="InterPro"/>
</dbReference>
<name>A0AAV6TV01_9ARAC</name>
<evidence type="ECO:0000313" key="12">
    <source>
        <dbReference type="EMBL" id="KAG8175446.1"/>
    </source>
</evidence>
<comment type="caution">
    <text evidence="12">The sequence shown here is derived from an EMBL/GenBank/DDBJ whole genome shotgun (WGS) entry which is preliminary data.</text>
</comment>
<evidence type="ECO:0000256" key="3">
    <source>
        <dbReference type="ARBA" id="ARBA00009659"/>
    </source>
</evidence>
<dbReference type="InterPro" id="IPR033113">
    <property type="entry name" value="PLA2_histidine"/>
</dbReference>
<reference evidence="12 13" key="1">
    <citation type="journal article" date="2022" name="Nat. Ecol. Evol.">
        <title>A masculinizing supergene underlies an exaggerated male reproductive morph in a spider.</title>
        <authorList>
            <person name="Hendrickx F."/>
            <person name="De Corte Z."/>
            <person name="Sonet G."/>
            <person name="Van Belleghem S.M."/>
            <person name="Kostlbacher S."/>
            <person name="Vangestel C."/>
        </authorList>
    </citation>
    <scope>NUCLEOTIDE SEQUENCE [LARGE SCALE GENOMIC DNA]</scope>
    <source>
        <strain evidence="12">W744_W776</strain>
    </source>
</reference>
<dbReference type="CDD" id="cd00125">
    <property type="entry name" value="PLA2c"/>
    <property type="match status" value="1"/>
</dbReference>
<dbReference type="Pfam" id="PF00068">
    <property type="entry name" value="Phospholip_A2_1"/>
    <property type="match status" value="1"/>
</dbReference>
<organism evidence="12 13">
    <name type="scientific">Oedothorax gibbosus</name>
    <dbReference type="NCBI Taxonomy" id="931172"/>
    <lineage>
        <taxon>Eukaryota</taxon>
        <taxon>Metazoa</taxon>
        <taxon>Ecdysozoa</taxon>
        <taxon>Arthropoda</taxon>
        <taxon>Chelicerata</taxon>
        <taxon>Arachnida</taxon>
        <taxon>Araneae</taxon>
        <taxon>Araneomorphae</taxon>
        <taxon>Entelegynae</taxon>
        <taxon>Araneoidea</taxon>
        <taxon>Linyphiidae</taxon>
        <taxon>Erigoninae</taxon>
        <taxon>Oedothorax</taxon>
    </lineage>
</organism>
<dbReference type="InterPro" id="IPR016090">
    <property type="entry name" value="PLA2-like_dom"/>
</dbReference>
<dbReference type="GO" id="GO:0004623">
    <property type="term" value="F:phospholipase A2 activity"/>
    <property type="evidence" value="ECO:0007669"/>
    <property type="project" value="UniProtKB-EC"/>
</dbReference>
<keyword evidence="10" id="KW-0443">Lipid metabolism</keyword>